<evidence type="ECO:0008006" key="3">
    <source>
        <dbReference type="Google" id="ProtNLM"/>
    </source>
</evidence>
<proteinExistence type="predicted"/>
<dbReference type="RefSeq" id="WP_280998939.1">
    <property type="nucleotide sequence ID" value="NZ_CP069362.1"/>
</dbReference>
<name>A0ABY8PQK8_9BACT</name>
<sequence>MDDFILNKKIEICKWISWQIYDNCVYVIDERTEYIFLLDDIAYEFWIYLIKCETIKKSLINLKNKFNFISDKFIQKDFIDFVKVLANQEIVEVV</sequence>
<protein>
    <recommendedName>
        <fullName evidence="3">PqqD family protein</fullName>
    </recommendedName>
</protein>
<reference evidence="1 2" key="1">
    <citation type="submission" date="2021-02" db="EMBL/GenBank/DDBJ databases">
        <title>Characterization of Marinitoga sp. nov. str. BP5-C20A.</title>
        <authorList>
            <person name="Erauso G."/>
            <person name="Postec A."/>
        </authorList>
    </citation>
    <scope>NUCLEOTIDE SEQUENCE [LARGE SCALE GENOMIC DNA]</scope>
    <source>
        <strain evidence="1 2">BP5-C20A</strain>
    </source>
</reference>
<gene>
    <name evidence="1" type="ORF">JRV97_11210</name>
</gene>
<accession>A0ABY8PQK8</accession>
<evidence type="ECO:0000313" key="1">
    <source>
        <dbReference type="EMBL" id="WGS64908.1"/>
    </source>
</evidence>
<dbReference type="EMBL" id="CP069362">
    <property type="protein sequence ID" value="WGS64908.1"/>
    <property type="molecule type" value="Genomic_DNA"/>
</dbReference>
<dbReference type="Proteomes" id="UP001232493">
    <property type="component" value="Chromosome"/>
</dbReference>
<organism evidence="1 2">
    <name type="scientific">Marinitoga aeolica</name>
    <dbReference type="NCBI Taxonomy" id="2809031"/>
    <lineage>
        <taxon>Bacteria</taxon>
        <taxon>Thermotogati</taxon>
        <taxon>Thermotogota</taxon>
        <taxon>Thermotogae</taxon>
        <taxon>Petrotogales</taxon>
        <taxon>Petrotogaceae</taxon>
        <taxon>Marinitoga</taxon>
    </lineage>
</organism>
<evidence type="ECO:0000313" key="2">
    <source>
        <dbReference type="Proteomes" id="UP001232493"/>
    </source>
</evidence>
<keyword evidence="2" id="KW-1185">Reference proteome</keyword>